<evidence type="ECO:0000256" key="1">
    <source>
        <dbReference type="SAM" id="MobiDB-lite"/>
    </source>
</evidence>
<reference evidence="3" key="1">
    <citation type="submission" date="2016-08" db="EMBL/GenBank/DDBJ databases">
        <authorList>
            <person name="Varghese N."/>
            <person name="Submissions Spin"/>
        </authorList>
    </citation>
    <scope>NUCLEOTIDE SEQUENCE [LARGE SCALE GENOMIC DNA]</scope>
    <source>
        <strain evidence="3">ERR11</strain>
    </source>
</reference>
<evidence type="ECO:0000313" key="2">
    <source>
        <dbReference type="EMBL" id="SCB46448.1"/>
    </source>
</evidence>
<name>A0A1C3X2G3_9BRAD</name>
<evidence type="ECO:0000313" key="3">
    <source>
        <dbReference type="Proteomes" id="UP000199184"/>
    </source>
</evidence>
<keyword evidence="3" id="KW-1185">Reference proteome</keyword>
<feature type="region of interest" description="Disordered" evidence="1">
    <location>
        <begin position="159"/>
        <end position="250"/>
    </location>
</feature>
<proteinExistence type="predicted"/>
<sequence length="282" mass="30878">MRSGSSTGTMLLSLIVRKLRSGRLEGRGARRGVAEVKCDDPPAREERETIVNPLPGSTSRLPFVGRQANLLWPYLRTSDFPRGRRSDDQGSNYCCRNAGVCARERGCAGARGRCGARRRLRRGRAGPSRCGCRSLDRLHCWTVNRSVLGYERFSLGRTSAAAAPRGRDQKPDAHPRGDGSQRSDASCRQSGSASSGRSRRSGASLGAAGSGVRLRPQLQADAFGRSPRLPRAGRGSSSRREDAACRSSGRRAAACRNWDCWRMPRSLFPPRCVRPRSVRTPR</sequence>
<dbReference type="EMBL" id="FMAI01000011">
    <property type="protein sequence ID" value="SCB46448.1"/>
    <property type="molecule type" value="Genomic_DNA"/>
</dbReference>
<organism evidence="2 3">
    <name type="scientific">Bradyrhizobium shewense</name>
    <dbReference type="NCBI Taxonomy" id="1761772"/>
    <lineage>
        <taxon>Bacteria</taxon>
        <taxon>Pseudomonadati</taxon>
        <taxon>Pseudomonadota</taxon>
        <taxon>Alphaproteobacteria</taxon>
        <taxon>Hyphomicrobiales</taxon>
        <taxon>Nitrobacteraceae</taxon>
        <taxon>Bradyrhizobium</taxon>
    </lineage>
</organism>
<feature type="compositionally biased region" description="Low complexity" evidence="1">
    <location>
        <begin position="183"/>
        <end position="213"/>
    </location>
</feature>
<gene>
    <name evidence="2" type="ORF">GA0061098_1011223</name>
</gene>
<dbReference type="Proteomes" id="UP000199184">
    <property type="component" value="Unassembled WGS sequence"/>
</dbReference>
<protein>
    <submittedName>
        <fullName evidence="2">Uncharacterized protein</fullName>
    </submittedName>
</protein>
<dbReference type="AlphaFoldDB" id="A0A1C3X2G3"/>
<accession>A0A1C3X2G3</accession>
<feature type="compositionally biased region" description="Basic and acidic residues" evidence="1">
    <location>
        <begin position="165"/>
        <end position="181"/>
    </location>
</feature>